<proteinExistence type="predicted"/>
<sequence length="226" mass="26205">MTTDDLHYNDINAQLATMSNLRAYLSAEEELAFMQLLFSSSASVLGSNYGLRRKDLEKLLNIKNDDKAFYSFIERVNAAVHRYFRVIYDEKRTRVIVMMRVSAKDAKSTLSKEALAILLYMFYQQEVLNHEYTLVQQILTDFGHELLNASAKLLKNIDQLKKIGAVEENEISKNEKAYSLTAIGVHIFSDSFLRRTAEFAQSTQLNKEEVLKFFKRYNLYIREDAL</sequence>
<keyword evidence="2" id="KW-1185">Reference proteome</keyword>
<evidence type="ECO:0008006" key="3">
    <source>
        <dbReference type="Google" id="ProtNLM"/>
    </source>
</evidence>
<dbReference type="Proteomes" id="UP000596049">
    <property type="component" value="Chromosome"/>
</dbReference>
<dbReference type="RefSeq" id="WP_053596753.1">
    <property type="nucleotide sequence ID" value="NZ_CP067341.1"/>
</dbReference>
<name>A0ABX7AMI9_9BACI</name>
<accession>A0ABX7AMI9</accession>
<gene>
    <name evidence="1" type="ORF">FJQ98_15755</name>
</gene>
<evidence type="ECO:0000313" key="1">
    <source>
        <dbReference type="EMBL" id="QQP10702.1"/>
    </source>
</evidence>
<reference evidence="1 2" key="1">
    <citation type="submission" date="2020-01" db="EMBL/GenBank/DDBJ databases">
        <authorList>
            <person name="Liu G."/>
            <person name="Liu B."/>
        </authorList>
    </citation>
    <scope>NUCLEOTIDE SEQUENCE [LARGE SCALE GENOMIC DNA]</scope>
    <source>
        <strain evidence="1 2">FJAT-51161</strain>
    </source>
</reference>
<organism evidence="1 2">
    <name type="scientific">Lysinibacillus agricola</name>
    <dbReference type="NCBI Taxonomy" id="2590012"/>
    <lineage>
        <taxon>Bacteria</taxon>
        <taxon>Bacillati</taxon>
        <taxon>Bacillota</taxon>
        <taxon>Bacilli</taxon>
        <taxon>Bacillales</taxon>
        <taxon>Bacillaceae</taxon>
        <taxon>Lysinibacillus</taxon>
    </lineage>
</organism>
<dbReference type="EMBL" id="CP067341">
    <property type="protein sequence ID" value="QQP10702.1"/>
    <property type="molecule type" value="Genomic_DNA"/>
</dbReference>
<protein>
    <recommendedName>
        <fullName evidence="3">MarR family transcriptional regulator</fullName>
    </recommendedName>
</protein>
<evidence type="ECO:0000313" key="2">
    <source>
        <dbReference type="Proteomes" id="UP000596049"/>
    </source>
</evidence>